<protein>
    <submittedName>
        <fullName evidence="9">N-acetylglucosamine-6-phosphate deacetylase</fullName>
        <ecNumber evidence="9">3.5.1.25</ecNumber>
    </submittedName>
</protein>
<dbReference type="PANTHER" id="PTHR11113:SF14">
    <property type="entry name" value="N-ACETYLGLUCOSAMINE-6-PHOSPHATE DEACETYLASE"/>
    <property type="match status" value="1"/>
</dbReference>
<evidence type="ECO:0000256" key="7">
    <source>
        <dbReference type="PIRSR" id="PIRSR038994-2"/>
    </source>
</evidence>
<evidence type="ECO:0000256" key="4">
    <source>
        <dbReference type="ARBA" id="ARBA00023277"/>
    </source>
</evidence>
<dbReference type="EC" id="3.5.1.25" evidence="9"/>
<dbReference type="GO" id="GO:0008448">
    <property type="term" value="F:N-acetylglucosamine-6-phosphate deacetylase activity"/>
    <property type="evidence" value="ECO:0007669"/>
    <property type="project" value="UniProtKB-EC"/>
</dbReference>
<comment type="cofactor">
    <cofactor evidence="8">
        <name>a divalent metal cation</name>
        <dbReference type="ChEBI" id="CHEBI:60240"/>
    </cofactor>
    <text evidence="8">Binds 1 divalent metal cation per subunit.</text>
</comment>
<feature type="binding site" evidence="7">
    <location>
        <position position="218"/>
    </location>
    <ligand>
        <name>substrate</name>
    </ligand>
</feature>
<gene>
    <name evidence="9" type="primary">nagA</name>
    <name evidence="9" type="ORF">EER00_02235</name>
</gene>
<dbReference type="Gene3D" id="2.30.40.10">
    <property type="entry name" value="Urease, subunit C, domain 1"/>
    <property type="match status" value="1"/>
</dbReference>
<feature type="binding site" evidence="7">
    <location>
        <position position="131"/>
    </location>
    <ligand>
        <name>substrate</name>
    </ligand>
</feature>
<dbReference type="InterPro" id="IPR032466">
    <property type="entry name" value="Metal_Hydrolase"/>
</dbReference>
<dbReference type="InterPro" id="IPR011059">
    <property type="entry name" value="Metal-dep_hydrolase_composite"/>
</dbReference>
<dbReference type="SUPFAM" id="SSF51556">
    <property type="entry name" value="Metallo-dependent hydrolases"/>
    <property type="match status" value="1"/>
</dbReference>
<proteinExistence type="inferred from homology"/>
<feature type="binding site" evidence="7">
    <location>
        <position position="242"/>
    </location>
    <ligand>
        <name>substrate</name>
    </ligand>
</feature>
<evidence type="ECO:0000256" key="5">
    <source>
        <dbReference type="PIRNR" id="PIRNR038994"/>
    </source>
</evidence>
<feature type="binding site" evidence="7">
    <location>
        <begin position="299"/>
        <end position="301"/>
    </location>
    <ligand>
        <name>substrate</name>
    </ligand>
</feature>
<dbReference type="GO" id="GO:0046872">
    <property type="term" value="F:metal ion binding"/>
    <property type="evidence" value="ECO:0007669"/>
    <property type="project" value="UniProtKB-KW"/>
</dbReference>
<dbReference type="NCBIfam" id="TIGR00221">
    <property type="entry name" value="nagA"/>
    <property type="match status" value="1"/>
</dbReference>
<dbReference type="RefSeq" id="WP_004025143.1">
    <property type="nucleotide sequence ID" value="NZ_AGFP01000039.1"/>
</dbReference>
<evidence type="ECO:0000313" key="10">
    <source>
        <dbReference type="Proteomes" id="UP000464283"/>
    </source>
</evidence>
<dbReference type="Pfam" id="PF01979">
    <property type="entry name" value="Amidohydro_1"/>
    <property type="match status" value="1"/>
</dbReference>
<dbReference type="KEGG" id="miw:EER00_02235"/>
<dbReference type="Gene3D" id="3.20.20.140">
    <property type="entry name" value="Metal-dependent hydrolases"/>
    <property type="match status" value="1"/>
</dbReference>
<evidence type="ECO:0000256" key="1">
    <source>
        <dbReference type="ARBA" id="ARBA00010716"/>
    </source>
</evidence>
<evidence type="ECO:0000313" key="9">
    <source>
        <dbReference type="EMBL" id="QHG89709.1"/>
    </source>
</evidence>
<accession>A0A6P1LE10</accession>
<dbReference type="Proteomes" id="UP000464283">
    <property type="component" value="Chromosome"/>
</dbReference>
<evidence type="ECO:0000256" key="8">
    <source>
        <dbReference type="PIRSR" id="PIRSR038994-3"/>
    </source>
</evidence>
<dbReference type="PANTHER" id="PTHR11113">
    <property type="entry name" value="N-ACETYLGLUCOSAMINE-6-PHOSPHATE DEACETYLASE"/>
    <property type="match status" value="1"/>
</dbReference>
<dbReference type="AlphaFoldDB" id="A0A6P1LE10"/>
<dbReference type="InterPro" id="IPR006680">
    <property type="entry name" value="Amidohydro-rel"/>
</dbReference>
<reference evidence="10" key="1">
    <citation type="submission" date="2018-11" db="EMBL/GenBank/DDBJ databases">
        <title>The first complete genome sequence of Mycoplasma iowae strain 695.</title>
        <authorList>
            <person name="Ghanem M."/>
            <person name="El-Gazzar M."/>
        </authorList>
    </citation>
    <scope>NUCLEOTIDE SEQUENCE [LARGE SCALE GENOMIC DNA]</scope>
    <source>
        <strain evidence="10">695</strain>
    </source>
</reference>
<feature type="binding site" evidence="8">
    <location>
        <position position="207"/>
    </location>
    <ligand>
        <name>Zn(2+)</name>
        <dbReference type="ChEBI" id="CHEBI:29105"/>
    </ligand>
</feature>
<evidence type="ECO:0000256" key="6">
    <source>
        <dbReference type="PIRSR" id="PIRSR038994-1"/>
    </source>
</evidence>
<sequence>MRIIKNINIINHNDSFFGEIHINENIIEKVVKISDTINASADYLLPAFVDGHTHGGYGLNFNDLDKVTQEEINEYKNQLFKEGVTNVAFTTITAPIENIYKLAEWYGKNYNDIFIAWHIEGPFISTMKKGAHEEKYINFASSEIISNIINFSQNKKIIITSALEEGNNFDSLINFASDNFYISLGHSNATFKDVIKYYKNGVNRVTHLYNAMSAHNHREPGIVNAVFALNGIYAELIADGHHIDNNVILETIKILGFNRIMVVSDSLSVKGLNDGDYYYDGFNITKKGKMCYLQDSNTIAGSAFKYIDIIKHVKNISKCSLSDLVKISSYNFYKSIGLSNVYGSIAKNYIADLVIVDKNLNIKETIKNGISVYKEL</sequence>
<feature type="binding site" evidence="8">
    <location>
        <position position="120"/>
    </location>
    <ligand>
        <name>Zn(2+)</name>
        <dbReference type="ChEBI" id="CHEBI:29105"/>
    </ligand>
</feature>
<keyword evidence="4 5" id="KW-0119">Carbohydrate metabolism</keyword>
<evidence type="ECO:0000256" key="2">
    <source>
        <dbReference type="ARBA" id="ARBA00022723"/>
    </source>
</evidence>
<dbReference type="InterPro" id="IPR003764">
    <property type="entry name" value="GlcNAc_6-P_deAcase"/>
</dbReference>
<dbReference type="PIRSF" id="PIRSF038994">
    <property type="entry name" value="NagA"/>
    <property type="match status" value="1"/>
</dbReference>
<dbReference type="EMBL" id="CP033512">
    <property type="protein sequence ID" value="QHG89709.1"/>
    <property type="molecule type" value="Genomic_DNA"/>
</dbReference>
<dbReference type="GeneID" id="96867000"/>
<feature type="binding site" evidence="8">
    <location>
        <position position="186"/>
    </location>
    <ligand>
        <name>Zn(2+)</name>
        <dbReference type="ChEBI" id="CHEBI:29105"/>
    </ligand>
</feature>
<feature type="active site" description="Proton donor/acceptor" evidence="6">
    <location>
        <position position="265"/>
    </location>
</feature>
<feature type="binding site" evidence="7">
    <location>
        <begin position="210"/>
        <end position="211"/>
    </location>
    <ligand>
        <name>substrate</name>
    </ligand>
</feature>
<keyword evidence="2 8" id="KW-0479">Metal-binding</keyword>
<evidence type="ECO:0000256" key="3">
    <source>
        <dbReference type="ARBA" id="ARBA00022801"/>
    </source>
</evidence>
<dbReference type="GO" id="GO:0006046">
    <property type="term" value="P:N-acetylglucosamine catabolic process"/>
    <property type="evidence" value="ECO:0007669"/>
    <property type="project" value="TreeGrafter"/>
</dbReference>
<comment type="similarity">
    <text evidence="1 5">Belongs to the metallo-dependent hydrolases superfamily. NagA family.</text>
</comment>
<organism evidence="9 10">
    <name type="scientific">Malacoplasma iowae 695</name>
    <dbReference type="NCBI Taxonomy" id="1048830"/>
    <lineage>
        <taxon>Bacteria</taxon>
        <taxon>Bacillati</taxon>
        <taxon>Mycoplasmatota</taxon>
        <taxon>Mycoplasmoidales</taxon>
        <taxon>Mycoplasmoidaceae</taxon>
        <taxon>Malacoplasma</taxon>
    </lineage>
</organism>
<name>A0A6P1LE10_MALIO</name>
<keyword evidence="3 5" id="KW-0378">Hydrolase</keyword>
<dbReference type="SUPFAM" id="SSF51338">
    <property type="entry name" value="Composite domain of metallo-dependent hydrolases"/>
    <property type="match status" value="1"/>
</dbReference>
<dbReference type="OrthoDB" id="9776488at2"/>